<dbReference type="GO" id="GO:0004001">
    <property type="term" value="F:adenosine kinase activity"/>
    <property type="evidence" value="ECO:0007669"/>
    <property type="project" value="UniProtKB-UniRule"/>
</dbReference>
<dbReference type="InterPro" id="IPR001805">
    <property type="entry name" value="Adenokinase"/>
</dbReference>
<dbReference type="InterPro" id="IPR029056">
    <property type="entry name" value="Ribokinase-like"/>
</dbReference>
<dbReference type="GO" id="GO:0006144">
    <property type="term" value="P:purine nucleobase metabolic process"/>
    <property type="evidence" value="ECO:0007669"/>
    <property type="project" value="TreeGrafter"/>
</dbReference>
<comment type="similarity">
    <text evidence="2 10">Belongs to the carbohydrate kinase PfkB family.</text>
</comment>
<evidence type="ECO:0000256" key="7">
    <source>
        <dbReference type="ARBA" id="ARBA00022777"/>
    </source>
</evidence>
<dbReference type="Gene3D" id="3.40.1190.20">
    <property type="match status" value="1"/>
</dbReference>
<keyword evidence="4 10" id="KW-0808">Transferase</keyword>
<dbReference type="Pfam" id="PF00294">
    <property type="entry name" value="PfkB"/>
    <property type="match status" value="1"/>
</dbReference>
<keyword evidence="7 10" id="KW-0418">Kinase</keyword>
<dbReference type="EC" id="2.7.1.20" evidence="3 10"/>
<dbReference type="PANTHER" id="PTHR45769">
    <property type="entry name" value="ADENOSINE KINASE"/>
    <property type="match status" value="1"/>
</dbReference>
<evidence type="ECO:0000256" key="6">
    <source>
        <dbReference type="ARBA" id="ARBA00022741"/>
    </source>
</evidence>
<comment type="catalytic activity">
    <reaction evidence="10">
        <text>adenosine + ATP = AMP + ADP + H(+)</text>
        <dbReference type="Rhea" id="RHEA:20824"/>
        <dbReference type="ChEBI" id="CHEBI:15378"/>
        <dbReference type="ChEBI" id="CHEBI:16335"/>
        <dbReference type="ChEBI" id="CHEBI:30616"/>
        <dbReference type="ChEBI" id="CHEBI:456215"/>
        <dbReference type="ChEBI" id="CHEBI:456216"/>
        <dbReference type="EC" id="2.7.1.20"/>
    </reaction>
</comment>
<keyword evidence="5 10" id="KW-0660">Purine salvage</keyword>
<comment type="function">
    <text evidence="10">ATP dependent phosphorylation of adenosine and other related nucleoside analogs to monophosphate derivatives.</text>
</comment>
<keyword evidence="13" id="KW-1185">Reference proteome</keyword>
<keyword evidence="10" id="KW-0460">Magnesium</keyword>
<name>A0AAN9BWX1_9CAEN</name>
<comment type="subunit">
    <text evidence="10">Monomer.</text>
</comment>
<dbReference type="GO" id="GO:0006166">
    <property type="term" value="P:purine ribonucleoside salvage"/>
    <property type="evidence" value="ECO:0007669"/>
    <property type="project" value="UniProtKB-KW"/>
</dbReference>
<evidence type="ECO:0000256" key="2">
    <source>
        <dbReference type="ARBA" id="ARBA00010688"/>
    </source>
</evidence>
<comment type="cofactor">
    <cofactor evidence="10">
        <name>Mg(2+)</name>
        <dbReference type="ChEBI" id="CHEBI:18420"/>
    </cofactor>
    <text evidence="10">Binds 3 Mg(2+) ions per subunit.</text>
</comment>
<dbReference type="CDD" id="cd01168">
    <property type="entry name" value="adenosine_kinase"/>
    <property type="match status" value="1"/>
</dbReference>
<keyword evidence="6 10" id="KW-0547">Nucleotide-binding</keyword>
<dbReference type="AlphaFoldDB" id="A0AAN9BWX1"/>
<dbReference type="InterPro" id="IPR011611">
    <property type="entry name" value="PfkB_dom"/>
</dbReference>
<evidence type="ECO:0000313" key="13">
    <source>
        <dbReference type="Proteomes" id="UP001374579"/>
    </source>
</evidence>
<evidence type="ECO:0000256" key="8">
    <source>
        <dbReference type="ARBA" id="ARBA00022840"/>
    </source>
</evidence>
<keyword evidence="10" id="KW-0539">Nucleus</keyword>
<sequence length="345" mass="37848">MAQEGILLAYGNPLLDISVNDDSCVKLLKKYDLEANNAILAEEKHVPLYKELVDTYPDKVEYIPGGATLNAVRATQWILQKPKVTTYFGCISHDKFGEIITKKSEAAGVNVKFQFTDKQPTGTCGVICTGSNRSLIANLAAANCFTEDHLDEPSNWKLVEKAQFFYTAGFPLTVSPTSMLRLAKHAKETGKTYCMNLSAPFLCSVFKEPMMKVIPYVDYLFCNESEADEFGKVHEYNTTDRKEIALKMAALPKEDASRPRTVIITQGAEPVIIAKDGKVTEYPVKLLPDSSIVDTNGAGDGFVGGFLAMLIQGKPIGECIKCGMYIGNIIVQQPGFTLPGKPDYS</sequence>
<gene>
    <name evidence="12" type="ORF">V1264_012032</name>
</gene>
<evidence type="ECO:0000256" key="1">
    <source>
        <dbReference type="ARBA" id="ARBA00004801"/>
    </source>
</evidence>
<dbReference type="Proteomes" id="UP001374579">
    <property type="component" value="Unassembled WGS sequence"/>
</dbReference>
<evidence type="ECO:0000259" key="11">
    <source>
        <dbReference type="Pfam" id="PF00294"/>
    </source>
</evidence>
<comment type="caution">
    <text evidence="12">The sequence shown here is derived from an EMBL/GenBank/DDBJ whole genome shotgun (WGS) entry which is preliminary data.</text>
</comment>
<dbReference type="GO" id="GO:0005634">
    <property type="term" value="C:nucleus"/>
    <property type="evidence" value="ECO:0007669"/>
    <property type="project" value="UniProtKB-SubCell"/>
</dbReference>
<dbReference type="PANTHER" id="PTHR45769:SF3">
    <property type="entry name" value="ADENOSINE KINASE"/>
    <property type="match status" value="1"/>
</dbReference>
<reference evidence="12 13" key="1">
    <citation type="submission" date="2024-02" db="EMBL/GenBank/DDBJ databases">
        <title>Chromosome-scale genome assembly of the rough periwinkle Littorina saxatilis.</title>
        <authorList>
            <person name="De Jode A."/>
            <person name="Faria R."/>
            <person name="Formenti G."/>
            <person name="Sims Y."/>
            <person name="Smith T.P."/>
            <person name="Tracey A."/>
            <person name="Wood J.M.D."/>
            <person name="Zagrodzka Z.B."/>
            <person name="Johannesson K."/>
            <person name="Butlin R.K."/>
            <person name="Leder E.H."/>
        </authorList>
    </citation>
    <scope>NUCLEOTIDE SEQUENCE [LARGE SCALE GENOMIC DNA]</scope>
    <source>
        <strain evidence="12">Snail1</strain>
        <tissue evidence="12">Muscle</tissue>
    </source>
</reference>
<dbReference type="GO" id="GO:0005829">
    <property type="term" value="C:cytosol"/>
    <property type="evidence" value="ECO:0007669"/>
    <property type="project" value="TreeGrafter"/>
</dbReference>
<dbReference type="SUPFAM" id="SSF53613">
    <property type="entry name" value="Ribokinase-like"/>
    <property type="match status" value="1"/>
</dbReference>
<dbReference type="GO" id="GO:0044209">
    <property type="term" value="P:AMP salvage"/>
    <property type="evidence" value="ECO:0007669"/>
    <property type="project" value="UniProtKB-UniRule"/>
</dbReference>
<evidence type="ECO:0000256" key="5">
    <source>
        <dbReference type="ARBA" id="ARBA00022726"/>
    </source>
</evidence>
<dbReference type="Gene3D" id="3.30.1110.10">
    <property type="match status" value="1"/>
</dbReference>
<feature type="domain" description="Carbohydrate kinase PfkB" evidence="11">
    <location>
        <begin position="30"/>
        <end position="338"/>
    </location>
</feature>
<evidence type="ECO:0000313" key="12">
    <source>
        <dbReference type="EMBL" id="KAK7112599.1"/>
    </source>
</evidence>
<dbReference type="FunFam" id="3.40.1190.20:FF:000006">
    <property type="entry name" value="Adenosine kinase 2"/>
    <property type="match status" value="1"/>
</dbReference>
<feature type="active site" description="Proton acceptor" evidence="9">
    <location>
        <position position="300"/>
    </location>
</feature>
<evidence type="ECO:0000256" key="3">
    <source>
        <dbReference type="ARBA" id="ARBA00012119"/>
    </source>
</evidence>
<evidence type="ECO:0000256" key="4">
    <source>
        <dbReference type="ARBA" id="ARBA00022679"/>
    </source>
</evidence>
<organism evidence="12 13">
    <name type="scientific">Littorina saxatilis</name>
    <dbReference type="NCBI Taxonomy" id="31220"/>
    <lineage>
        <taxon>Eukaryota</taxon>
        <taxon>Metazoa</taxon>
        <taxon>Spiralia</taxon>
        <taxon>Lophotrochozoa</taxon>
        <taxon>Mollusca</taxon>
        <taxon>Gastropoda</taxon>
        <taxon>Caenogastropoda</taxon>
        <taxon>Littorinimorpha</taxon>
        <taxon>Littorinoidea</taxon>
        <taxon>Littorinidae</taxon>
        <taxon>Littorina</taxon>
    </lineage>
</organism>
<protein>
    <recommendedName>
        <fullName evidence="3 10">Adenosine kinase</fullName>
        <shortName evidence="10">AK</shortName>
        <ecNumber evidence="3 10">2.7.1.20</ecNumber>
    </recommendedName>
    <alternativeName>
        <fullName evidence="10">Adenosine 5'-phosphotransferase</fullName>
    </alternativeName>
</protein>
<evidence type="ECO:0000256" key="10">
    <source>
        <dbReference type="RuleBase" id="RU368116"/>
    </source>
</evidence>
<dbReference type="InterPro" id="IPR002173">
    <property type="entry name" value="Carboh/pur_kinase_PfkB_CS"/>
</dbReference>
<dbReference type="PRINTS" id="PR00989">
    <property type="entry name" value="ADENOKINASE"/>
</dbReference>
<comment type="subcellular location">
    <subcellularLocation>
        <location evidence="10">Nucleus</location>
    </subcellularLocation>
</comment>
<dbReference type="GO" id="GO:0005524">
    <property type="term" value="F:ATP binding"/>
    <property type="evidence" value="ECO:0007669"/>
    <property type="project" value="UniProtKB-UniRule"/>
</dbReference>
<comment type="pathway">
    <text evidence="1 10">Purine metabolism; AMP biosynthesis via salvage pathway; AMP from adenosine: step 1/1.</text>
</comment>
<accession>A0AAN9BWX1</accession>
<dbReference type="PROSITE" id="PS00584">
    <property type="entry name" value="PFKB_KINASES_2"/>
    <property type="match status" value="1"/>
</dbReference>
<keyword evidence="8 10" id="KW-0067">ATP-binding</keyword>
<evidence type="ECO:0000256" key="9">
    <source>
        <dbReference type="PIRSR" id="PIRSR601805-1"/>
    </source>
</evidence>
<proteinExistence type="inferred from homology"/>
<dbReference type="EMBL" id="JBAMIC010000002">
    <property type="protein sequence ID" value="KAK7112599.1"/>
    <property type="molecule type" value="Genomic_DNA"/>
</dbReference>